<evidence type="ECO:0000313" key="1">
    <source>
        <dbReference type="EMBL" id="KAK0054951.1"/>
    </source>
</evidence>
<protein>
    <recommendedName>
        <fullName evidence="3">Peptidase S1 domain-containing protein</fullName>
    </recommendedName>
</protein>
<organism evidence="1 2">
    <name type="scientific">Biomphalaria pfeifferi</name>
    <name type="common">Bloodfluke planorb</name>
    <name type="synonym">Freshwater snail</name>
    <dbReference type="NCBI Taxonomy" id="112525"/>
    <lineage>
        <taxon>Eukaryota</taxon>
        <taxon>Metazoa</taxon>
        <taxon>Spiralia</taxon>
        <taxon>Lophotrochozoa</taxon>
        <taxon>Mollusca</taxon>
        <taxon>Gastropoda</taxon>
        <taxon>Heterobranchia</taxon>
        <taxon>Euthyneura</taxon>
        <taxon>Panpulmonata</taxon>
        <taxon>Hygrophila</taxon>
        <taxon>Lymnaeoidea</taxon>
        <taxon>Planorbidae</taxon>
        <taxon>Biomphalaria</taxon>
    </lineage>
</organism>
<name>A0AAD8F946_BIOPF</name>
<keyword evidence="2" id="KW-1185">Reference proteome</keyword>
<dbReference type="InterPro" id="IPR009003">
    <property type="entry name" value="Peptidase_S1_PA"/>
</dbReference>
<dbReference type="AlphaFoldDB" id="A0AAD8F946"/>
<evidence type="ECO:0008006" key="3">
    <source>
        <dbReference type="Google" id="ProtNLM"/>
    </source>
</evidence>
<dbReference type="Proteomes" id="UP001233172">
    <property type="component" value="Unassembled WGS sequence"/>
</dbReference>
<sequence length="333" mass="37936">MAEAVDGLHEVLNRAMASQGRYENQITFEGRPGYNDAWNKCSKNPGHTYFIPIKEFSVRHLFGPFQDDQMVEMVRSIADVTVLLENKFTSTERPEMTSAGEEYPFKALRGTELARSSTGWIARARKKFESGKECPCPECIQLPSHHRVRPFGKVIVWTATHSIYDLSEALKTKVGVFYHEEDSFEGDLNIDYLQPYGIFAKDDIGDWCGIKCVTHDINLWDKIREKFLTFNKKMKEVDAKFRAVEDNLAIIVSHPHGQGARVSVGRWNYRDDMNHNDDFIQCRYGYDTPTCPGSSGAPVFILGRMSRGMYLAHPHSHVGEPTQYGESAYGINY</sequence>
<dbReference type="SUPFAM" id="SSF50494">
    <property type="entry name" value="Trypsin-like serine proteases"/>
    <property type="match status" value="1"/>
</dbReference>
<accession>A0AAD8F946</accession>
<evidence type="ECO:0000313" key="2">
    <source>
        <dbReference type="Proteomes" id="UP001233172"/>
    </source>
</evidence>
<gene>
    <name evidence="1" type="ORF">Bpfe_015527</name>
</gene>
<dbReference type="EMBL" id="JASAOG010000073">
    <property type="protein sequence ID" value="KAK0054951.1"/>
    <property type="molecule type" value="Genomic_DNA"/>
</dbReference>
<comment type="caution">
    <text evidence="1">The sequence shown here is derived from an EMBL/GenBank/DDBJ whole genome shotgun (WGS) entry which is preliminary data.</text>
</comment>
<proteinExistence type="predicted"/>
<reference evidence="1" key="2">
    <citation type="submission" date="2023-04" db="EMBL/GenBank/DDBJ databases">
        <authorList>
            <person name="Bu L."/>
            <person name="Lu L."/>
            <person name="Laidemitt M.R."/>
            <person name="Zhang S.M."/>
            <person name="Mutuku M."/>
            <person name="Mkoji G."/>
            <person name="Steinauer M."/>
            <person name="Loker E.S."/>
        </authorList>
    </citation>
    <scope>NUCLEOTIDE SEQUENCE</scope>
    <source>
        <strain evidence="1">KasaAsao</strain>
        <tissue evidence="1">Whole Snail</tissue>
    </source>
</reference>
<reference evidence="1" key="1">
    <citation type="journal article" date="2023" name="PLoS Negl. Trop. Dis.">
        <title>A genome sequence for Biomphalaria pfeifferi, the major vector snail for the human-infecting parasite Schistosoma mansoni.</title>
        <authorList>
            <person name="Bu L."/>
            <person name="Lu L."/>
            <person name="Laidemitt M.R."/>
            <person name="Zhang S.M."/>
            <person name="Mutuku M."/>
            <person name="Mkoji G."/>
            <person name="Steinauer M."/>
            <person name="Loker E.S."/>
        </authorList>
    </citation>
    <scope>NUCLEOTIDE SEQUENCE</scope>
    <source>
        <strain evidence="1">KasaAsao</strain>
    </source>
</reference>